<organism evidence="2 3">
    <name type="scientific">Aquipuribacter nitratireducens</name>
    <dbReference type="NCBI Taxonomy" id="650104"/>
    <lineage>
        <taxon>Bacteria</taxon>
        <taxon>Bacillati</taxon>
        <taxon>Actinomycetota</taxon>
        <taxon>Actinomycetes</taxon>
        <taxon>Micrococcales</taxon>
        <taxon>Intrasporangiaceae</taxon>
        <taxon>Aquipuribacter</taxon>
    </lineage>
</organism>
<proteinExistence type="predicted"/>
<evidence type="ECO:0000256" key="1">
    <source>
        <dbReference type="SAM" id="MobiDB-lite"/>
    </source>
</evidence>
<evidence type="ECO:0000313" key="2">
    <source>
        <dbReference type="EMBL" id="MFC5381435.1"/>
    </source>
</evidence>
<gene>
    <name evidence="2" type="ORF">ACFPJ6_11585</name>
</gene>
<feature type="compositionally biased region" description="Basic and acidic residues" evidence="1">
    <location>
        <begin position="89"/>
        <end position="109"/>
    </location>
</feature>
<dbReference type="EMBL" id="JBHSLD010000009">
    <property type="protein sequence ID" value="MFC5381435.1"/>
    <property type="molecule type" value="Genomic_DNA"/>
</dbReference>
<comment type="caution">
    <text evidence="2">The sequence shown here is derived from an EMBL/GenBank/DDBJ whole genome shotgun (WGS) entry which is preliminary data.</text>
</comment>
<keyword evidence="3" id="KW-1185">Reference proteome</keyword>
<name>A0ABW0GQD1_9MICO</name>
<dbReference type="Proteomes" id="UP001596122">
    <property type="component" value="Unassembled WGS sequence"/>
</dbReference>
<evidence type="ECO:0000313" key="3">
    <source>
        <dbReference type="Proteomes" id="UP001596122"/>
    </source>
</evidence>
<dbReference type="RefSeq" id="WP_340269321.1">
    <property type="nucleotide sequence ID" value="NZ_JBBEOG010000004.1"/>
</dbReference>
<reference evidence="3" key="1">
    <citation type="journal article" date="2019" name="Int. J. Syst. Evol. Microbiol.">
        <title>The Global Catalogue of Microorganisms (GCM) 10K type strain sequencing project: providing services to taxonomists for standard genome sequencing and annotation.</title>
        <authorList>
            <consortium name="The Broad Institute Genomics Platform"/>
            <consortium name="The Broad Institute Genome Sequencing Center for Infectious Disease"/>
            <person name="Wu L."/>
            <person name="Ma J."/>
        </authorList>
    </citation>
    <scope>NUCLEOTIDE SEQUENCE [LARGE SCALE GENOMIC DNA]</scope>
    <source>
        <strain evidence="3">CCUG 43114</strain>
    </source>
</reference>
<feature type="region of interest" description="Disordered" evidence="1">
    <location>
        <begin position="89"/>
        <end position="112"/>
    </location>
</feature>
<accession>A0ABW0GQD1</accession>
<sequence>MPGLRRRAAADPWAPLRGRHLLLVPTVAGPDQVDALVRCWYPQADLVGTGTADLDGVAALHGPHDISTEAAVAAEVPTPWSVAYDLEVERSPRQPGEPPRRPDGLHRAFPDGLPTGAELAGLELLLALARRLGGAVRPVGSRDALTPDHTTAVETRVVSPTWIRPADVAAVCAQEGEGVQVAVGGDTSPEALEAPDGTPFVVHLPMGPAGAVVVEGQVAEHPEPAVAGEPFGAGPMAVYDVRWVAPDEEWHLLEHLEGLALACRERARRPMAAITRTLAELGGGAIVDADGFLVDRYQV</sequence>
<protein>
    <submittedName>
        <fullName evidence="2">Uncharacterized protein</fullName>
    </submittedName>
</protein>